<dbReference type="SMART" id="SM00754">
    <property type="entry name" value="CHRD"/>
    <property type="match status" value="1"/>
</dbReference>
<dbReference type="AlphaFoldDB" id="A0A1Q5P9I2"/>
<feature type="domain" description="CHRD" evidence="2">
    <location>
        <begin position="40"/>
        <end position="164"/>
    </location>
</feature>
<gene>
    <name evidence="3" type="ORF">A3841_02810</name>
</gene>
<accession>A0A1Q5P9I2</accession>
<dbReference type="PROSITE" id="PS50933">
    <property type="entry name" value="CHRD"/>
    <property type="match status" value="1"/>
</dbReference>
<evidence type="ECO:0000313" key="3">
    <source>
        <dbReference type="EMBL" id="OKL38900.1"/>
    </source>
</evidence>
<dbReference type="Pfam" id="PF07452">
    <property type="entry name" value="CHRD"/>
    <property type="match status" value="1"/>
</dbReference>
<dbReference type="Proteomes" id="UP000186551">
    <property type="component" value="Unassembled WGS sequence"/>
</dbReference>
<feature type="signal peptide" evidence="1">
    <location>
        <begin position="1"/>
        <end position="26"/>
    </location>
</feature>
<dbReference type="InterPro" id="IPR010895">
    <property type="entry name" value="CHRD"/>
</dbReference>
<protein>
    <recommendedName>
        <fullName evidence="2">CHRD domain-containing protein</fullName>
    </recommendedName>
</protein>
<evidence type="ECO:0000256" key="1">
    <source>
        <dbReference type="SAM" id="SignalP"/>
    </source>
</evidence>
<name>A0A1Q5P9I2_9BACT</name>
<organism evidence="3 4">
    <name type="scientific">Pontibacter flavimaris</name>
    <dbReference type="NCBI Taxonomy" id="1797110"/>
    <lineage>
        <taxon>Bacteria</taxon>
        <taxon>Pseudomonadati</taxon>
        <taxon>Bacteroidota</taxon>
        <taxon>Cytophagia</taxon>
        <taxon>Cytophagales</taxon>
        <taxon>Hymenobacteraceae</taxon>
        <taxon>Pontibacter</taxon>
    </lineage>
</organism>
<keyword evidence="1" id="KW-0732">Signal</keyword>
<evidence type="ECO:0000313" key="4">
    <source>
        <dbReference type="Proteomes" id="UP000186551"/>
    </source>
</evidence>
<sequence length="164" mass="17732">MKMRSMNMLKLPALCLVVVLSGLLAACDDDDDDDNSLDDEIEFNNVALTGANERPVIATEGAGEMDVVYDDVNNTLRYTITWQLGNPDDATTAMHFHGPADPESSAPPVIDIEEGFNQGSSGTITGSTRQLTEAEEDDLEAGLWYVNIHSTTYPAGEIRGNLIP</sequence>
<reference evidence="3 4" key="1">
    <citation type="submission" date="2016-03" db="EMBL/GenBank/DDBJ databases">
        <title>Genome sequence of Pontibacter sp. nov., of the family cytophagaceae, isolated from marine sediment of the Yellow Sea, China.</title>
        <authorList>
            <person name="Zhang G."/>
            <person name="Zhang R."/>
        </authorList>
    </citation>
    <scope>NUCLEOTIDE SEQUENCE [LARGE SCALE GENOMIC DNA]</scope>
    <source>
        <strain evidence="3 4">S10-8</strain>
    </source>
</reference>
<dbReference type="PROSITE" id="PS51257">
    <property type="entry name" value="PROKAR_LIPOPROTEIN"/>
    <property type="match status" value="1"/>
</dbReference>
<dbReference type="STRING" id="1797110.A3841_02810"/>
<evidence type="ECO:0000259" key="2">
    <source>
        <dbReference type="PROSITE" id="PS50933"/>
    </source>
</evidence>
<dbReference type="EMBL" id="LVWA01000010">
    <property type="protein sequence ID" value="OKL38900.1"/>
    <property type="molecule type" value="Genomic_DNA"/>
</dbReference>
<proteinExistence type="predicted"/>
<keyword evidence="4" id="KW-1185">Reference proteome</keyword>
<comment type="caution">
    <text evidence="3">The sequence shown here is derived from an EMBL/GenBank/DDBJ whole genome shotgun (WGS) entry which is preliminary data.</text>
</comment>
<feature type="chain" id="PRO_5013316225" description="CHRD domain-containing protein" evidence="1">
    <location>
        <begin position="27"/>
        <end position="164"/>
    </location>
</feature>